<protein>
    <submittedName>
        <fullName evidence="1">Uncharacterized protein</fullName>
    </submittedName>
</protein>
<gene>
    <name evidence="1" type="ORF">MRB53_003827</name>
</gene>
<comment type="caution">
    <text evidence="1">The sequence shown here is derived from an EMBL/GenBank/DDBJ whole genome shotgun (WGS) entry which is preliminary data.</text>
</comment>
<dbReference type="Proteomes" id="UP001234297">
    <property type="component" value="Chromosome 1"/>
</dbReference>
<name>A0ACC2N046_PERAE</name>
<reference evidence="1 2" key="1">
    <citation type="journal article" date="2022" name="Hortic Res">
        <title>A haplotype resolved chromosomal level avocado genome allows analysis of novel avocado genes.</title>
        <authorList>
            <person name="Nath O."/>
            <person name="Fletcher S.J."/>
            <person name="Hayward A."/>
            <person name="Shaw L.M."/>
            <person name="Masouleh A.K."/>
            <person name="Furtado A."/>
            <person name="Henry R.J."/>
            <person name="Mitter N."/>
        </authorList>
    </citation>
    <scope>NUCLEOTIDE SEQUENCE [LARGE SCALE GENOMIC DNA]</scope>
    <source>
        <strain evidence="2">cv. Hass</strain>
    </source>
</reference>
<organism evidence="1 2">
    <name type="scientific">Persea americana</name>
    <name type="common">Avocado</name>
    <dbReference type="NCBI Taxonomy" id="3435"/>
    <lineage>
        <taxon>Eukaryota</taxon>
        <taxon>Viridiplantae</taxon>
        <taxon>Streptophyta</taxon>
        <taxon>Embryophyta</taxon>
        <taxon>Tracheophyta</taxon>
        <taxon>Spermatophyta</taxon>
        <taxon>Magnoliopsida</taxon>
        <taxon>Magnoliidae</taxon>
        <taxon>Laurales</taxon>
        <taxon>Lauraceae</taxon>
        <taxon>Persea</taxon>
    </lineage>
</organism>
<proteinExistence type="predicted"/>
<dbReference type="EMBL" id="CM056809">
    <property type="protein sequence ID" value="KAJ8650804.1"/>
    <property type="molecule type" value="Genomic_DNA"/>
</dbReference>
<sequence length="1028" mass="115400">MEGKGYTHDGSVDLHGRPVLAERTGKWKACAFLVGYEAFERMAFYAIASNLVVYLTSQLHEDTLSSVRNVNNWSGSVWMTPILGAYIADSYLGRFWTFTISSLIYVMGMVLLTLAVSLKSLRPPSCMNGVCNKASASQIAFFYSALYIIAIGAGGTKPNISTFGADQFDDFNPQEKVLKVSFFNWWMFSSFLGALAATLGLVYIQENLGWGLGYGIPTIGLILSLIIFYLGTPTYRHKVRTTKNPARTLVRVIVAAFNNRRIELPTHPSDLYEMDSQHYLVTGKRRVLHTPTFRFLDKAAIKLGSVGNSAPYTVTQVEETKLVFGMMVVWLATLIPSTIWAQVNTLFVKQGTTLERHLGDNFQIPAASLGSFVTLSMLLSVPMYDRCFVPFMRRKTGNPRGITLLQRLGIGFMFQILVTIVAYFVELRRMHIIKENGIQGAKEIVPMSIFWLLPQYILLGVGDVFNAIGLLEFFYDQSPEEMQSLGTTFFTSGIGVGNFLNSFLVTMVDKITSKGGGKSWIGHNLNGSHLDYYYCFLLVITTVNLVVFVWVARKYNYKKEIHEVVEEGKVLSRSIHSTSAGIKEAEILTVAATEEVGPAPADSTFGITDAFLADPSPNKINLGVGAYRDDQGRPVVLQCVRDAAARISGSEFMEYLPIGGSLTIVEECVKLAYGEKSDVIQEKRFAGVQALSGTGACRLFAEFQKRFLPESRIYMPIPTWNNHHSIWREAGVPQRTFHYYHPECKGLDFPALMVDVKNAPNRSVFLLHACAHNPTGVDPSEEQWKEISYQFKVRNHFPFFDMAYQGFASGNLDRDAQAIRIFLEDGHLIGCAQSFAKNMGLYGQRVGCLSVLCKDEKQAIAVKSQLQQIARPMYSNPPVYGALLVSTILSNPDLKSLWVKEMKGMVDRITRMRTALRENLEKRGSLNWEHITNQIGMFCYTGLTPEQVDRLTHNFHIYMTRDGRISMAGVNTHNLSMLFFNACLFLGKCSILHVRDEHFIEMSMTNRFSLSFPFLRCSLQNYQLLTHK</sequence>
<accession>A0ACC2N046</accession>
<keyword evidence="2" id="KW-1185">Reference proteome</keyword>
<evidence type="ECO:0000313" key="2">
    <source>
        <dbReference type="Proteomes" id="UP001234297"/>
    </source>
</evidence>
<evidence type="ECO:0000313" key="1">
    <source>
        <dbReference type="EMBL" id="KAJ8650804.1"/>
    </source>
</evidence>